<protein>
    <submittedName>
        <fullName evidence="2">Uncharacterized protein</fullName>
    </submittedName>
</protein>
<sequence length="233" mass="26965">MTKKTSAPYFVRDNLEKKLKWHLEENQDVILKKARCHLEENQNERPIKRWNFLELANQRRCFASYVYIPEPLKEDFSGHELFVEGFFWFLRWWQRLENNPEYFQLEKTWSNISDELLPLILLGTAFTDGKIVLEGLKTGKNVDLGGVVVFKFRLQNRKNFLGVIAVTLGVLVVCDSLNGPNVVELKFLESSPPIKTFTVWESKPSLAFFEAIPFLAVESTTVVGLAKVLRDPV</sequence>
<dbReference type="WBParaSite" id="nRc.2.0.1.t33488-RA">
    <property type="protein sequence ID" value="nRc.2.0.1.t33488-RA"/>
    <property type="gene ID" value="nRc.2.0.1.g33488"/>
</dbReference>
<evidence type="ECO:0000313" key="2">
    <source>
        <dbReference type="WBParaSite" id="nRc.2.0.1.t33488-RA"/>
    </source>
</evidence>
<keyword evidence="1" id="KW-1185">Reference proteome</keyword>
<organism evidence="1 2">
    <name type="scientific">Romanomermis culicivorax</name>
    <name type="common">Nematode worm</name>
    <dbReference type="NCBI Taxonomy" id="13658"/>
    <lineage>
        <taxon>Eukaryota</taxon>
        <taxon>Metazoa</taxon>
        <taxon>Ecdysozoa</taxon>
        <taxon>Nematoda</taxon>
        <taxon>Enoplea</taxon>
        <taxon>Dorylaimia</taxon>
        <taxon>Mermithida</taxon>
        <taxon>Mermithoidea</taxon>
        <taxon>Mermithidae</taxon>
        <taxon>Romanomermis</taxon>
    </lineage>
</organism>
<proteinExistence type="predicted"/>
<dbReference type="AlphaFoldDB" id="A0A915K580"/>
<evidence type="ECO:0000313" key="1">
    <source>
        <dbReference type="Proteomes" id="UP000887565"/>
    </source>
</evidence>
<reference evidence="2" key="1">
    <citation type="submission" date="2022-11" db="UniProtKB">
        <authorList>
            <consortium name="WormBaseParasite"/>
        </authorList>
    </citation>
    <scope>IDENTIFICATION</scope>
</reference>
<dbReference type="Proteomes" id="UP000887565">
    <property type="component" value="Unplaced"/>
</dbReference>
<accession>A0A915K580</accession>
<name>A0A915K580_ROMCU</name>